<name>A0A165CRS3_EXIGL</name>
<feature type="domain" description="Protein kinase" evidence="1">
    <location>
        <begin position="72"/>
        <end position="301"/>
    </location>
</feature>
<evidence type="ECO:0000313" key="2">
    <source>
        <dbReference type="EMBL" id="KZV82981.1"/>
    </source>
</evidence>
<dbReference type="InParanoid" id="A0A165CRS3"/>
<keyword evidence="3" id="KW-1185">Reference proteome</keyword>
<evidence type="ECO:0000313" key="3">
    <source>
        <dbReference type="Proteomes" id="UP000077266"/>
    </source>
</evidence>
<sequence length="301" mass="34433">MPALDLNDASTLHDFRDRMDAFRCAATANPIRKGQSFTLKFSCNDAHDVDDRHRTIAPSLQTLVSTSTTWYLNRSLQSGIGENAQVWVASHEPQANEANTPNSIVLKIMQESFTTFPHVDWEDYDIRSYVVQEDRVSNAVTAYRRLSDFQGSVLPYFFGHHVETAPWGERLDILAFEYISGPSMEAVVYHNEEPRYARWIAPETYTKLAKSAIEALLIVHARRILHNDIELRNIFIDTEKCQLVIIDWEMCSVDQTDHDEWVISEERKLVDVLHGVGSSVARAMVLWANSRIPQLDCYVSD</sequence>
<organism evidence="2 3">
    <name type="scientific">Exidia glandulosa HHB12029</name>
    <dbReference type="NCBI Taxonomy" id="1314781"/>
    <lineage>
        <taxon>Eukaryota</taxon>
        <taxon>Fungi</taxon>
        <taxon>Dikarya</taxon>
        <taxon>Basidiomycota</taxon>
        <taxon>Agaricomycotina</taxon>
        <taxon>Agaricomycetes</taxon>
        <taxon>Auriculariales</taxon>
        <taxon>Exidiaceae</taxon>
        <taxon>Exidia</taxon>
    </lineage>
</organism>
<evidence type="ECO:0000259" key="1">
    <source>
        <dbReference type="PROSITE" id="PS50011"/>
    </source>
</evidence>
<gene>
    <name evidence="2" type="ORF">EXIGLDRAFT_843317</name>
</gene>
<dbReference type="PROSITE" id="PS50011">
    <property type="entry name" value="PROTEIN_KINASE_DOM"/>
    <property type="match status" value="1"/>
</dbReference>
<accession>A0A165CRS3</accession>
<dbReference type="InterPro" id="IPR011009">
    <property type="entry name" value="Kinase-like_dom_sf"/>
</dbReference>
<dbReference type="EMBL" id="KV426295">
    <property type="protein sequence ID" value="KZV82981.1"/>
    <property type="molecule type" value="Genomic_DNA"/>
</dbReference>
<dbReference type="OrthoDB" id="3138711at2759"/>
<dbReference type="AlphaFoldDB" id="A0A165CRS3"/>
<dbReference type="GO" id="GO:0005524">
    <property type="term" value="F:ATP binding"/>
    <property type="evidence" value="ECO:0007669"/>
    <property type="project" value="InterPro"/>
</dbReference>
<dbReference type="SUPFAM" id="SSF56112">
    <property type="entry name" value="Protein kinase-like (PK-like)"/>
    <property type="match status" value="1"/>
</dbReference>
<protein>
    <recommendedName>
        <fullName evidence="1">Protein kinase domain-containing protein</fullName>
    </recommendedName>
</protein>
<dbReference type="STRING" id="1314781.A0A165CRS3"/>
<proteinExistence type="predicted"/>
<dbReference type="Gene3D" id="1.10.510.10">
    <property type="entry name" value="Transferase(Phosphotransferase) domain 1"/>
    <property type="match status" value="1"/>
</dbReference>
<dbReference type="InterPro" id="IPR000719">
    <property type="entry name" value="Prot_kinase_dom"/>
</dbReference>
<dbReference type="Proteomes" id="UP000077266">
    <property type="component" value="Unassembled WGS sequence"/>
</dbReference>
<dbReference type="GO" id="GO:0004672">
    <property type="term" value="F:protein kinase activity"/>
    <property type="evidence" value="ECO:0007669"/>
    <property type="project" value="InterPro"/>
</dbReference>
<reference evidence="2 3" key="1">
    <citation type="journal article" date="2016" name="Mol. Biol. Evol.">
        <title>Comparative Genomics of Early-Diverging Mushroom-Forming Fungi Provides Insights into the Origins of Lignocellulose Decay Capabilities.</title>
        <authorList>
            <person name="Nagy L.G."/>
            <person name="Riley R."/>
            <person name="Tritt A."/>
            <person name="Adam C."/>
            <person name="Daum C."/>
            <person name="Floudas D."/>
            <person name="Sun H."/>
            <person name="Yadav J.S."/>
            <person name="Pangilinan J."/>
            <person name="Larsson K.H."/>
            <person name="Matsuura K."/>
            <person name="Barry K."/>
            <person name="Labutti K."/>
            <person name="Kuo R."/>
            <person name="Ohm R.A."/>
            <person name="Bhattacharya S.S."/>
            <person name="Shirouzu T."/>
            <person name="Yoshinaga Y."/>
            <person name="Martin F.M."/>
            <person name="Grigoriev I.V."/>
            <person name="Hibbett D.S."/>
        </authorList>
    </citation>
    <scope>NUCLEOTIDE SEQUENCE [LARGE SCALE GENOMIC DNA]</scope>
    <source>
        <strain evidence="2 3">HHB12029</strain>
    </source>
</reference>